<name>A0A2D2W4Z6_9CAUD</name>
<organism evidence="1 2">
    <name type="scientific">Gordonia phage Patio</name>
    <dbReference type="NCBI Taxonomy" id="2041515"/>
    <lineage>
        <taxon>Viruses</taxon>
        <taxon>Duplodnaviria</taxon>
        <taxon>Heunggongvirae</taxon>
        <taxon>Uroviricota</taxon>
        <taxon>Caudoviricetes</taxon>
        <taxon>Zierdtviridae</taxon>
        <taxon>Emilbogenvirinae</taxon>
        <taxon>Skysandvirus</taxon>
        <taxon>Skysandvirus patio</taxon>
    </lineage>
</organism>
<proteinExistence type="predicted"/>
<sequence length="55" mass="5810">MSETVHAQFDSLPGVDVVLTRGHDEFGPDFISVECYRDGELIRGANGGFSGPGAV</sequence>
<accession>A0A2D2W4Z6</accession>
<protein>
    <submittedName>
        <fullName evidence="1">Uncharacterized protein</fullName>
    </submittedName>
</protein>
<evidence type="ECO:0000313" key="2">
    <source>
        <dbReference type="Proteomes" id="UP000240586"/>
    </source>
</evidence>
<reference evidence="1 2" key="1">
    <citation type="submission" date="2017-09" db="EMBL/GenBank/DDBJ databases">
        <authorList>
            <person name="Choi Z."/>
            <person name="Grubb S."/>
            <person name="Kuchan S."/>
            <person name="Pennathur K."/>
            <person name="Roskowski K."/>
            <person name="Garlena R.A."/>
            <person name="Russell D.A."/>
            <person name="Pope W.H."/>
            <person name="Jacobs-Sera D."/>
            <person name="Hatfull G.F."/>
        </authorList>
    </citation>
    <scope>NUCLEOTIDE SEQUENCE [LARGE SCALE GENOMIC DNA]</scope>
</reference>
<gene>
    <name evidence="1" type="ORF">SEA_PATIO_47</name>
</gene>
<evidence type="ECO:0000313" key="1">
    <source>
        <dbReference type="EMBL" id="ATS93129.1"/>
    </source>
</evidence>
<keyword evidence="2" id="KW-1185">Reference proteome</keyword>
<dbReference type="Proteomes" id="UP000240586">
    <property type="component" value="Segment"/>
</dbReference>
<dbReference type="EMBL" id="MF919542">
    <property type="protein sequence ID" value="ATS93129.1"/>
    <property type="molecule type" value="Genomic_DNA"/>
</dbReference>